<evidence type="ECO:0000313" key="1">
    <source>
        <dbReference type="EMBL" id="WAR31835.1"/>
    </source>
</evidence>
<name>A0ABY7GBQ7_MYAAR</name>
<dbReference type="EMBL" id="CP111028">
    <property type="protein sequence ID" value="WAR31835.1"/>
    <property type="molecule type" value="Genomic_DNA"/>
</dbReference>
<sequence>KERKEVSTSKMMTKADASPFYLPYSIRHPLVLPRHGHITNIIVRHYHERVKHQGRGITMNEILANGFWILGCRSAVDSIIRTCSCSNSLCTSSFINALRLFLAMRGPFRHIRSDRGISLVQKESSRKR</sequence>
<dbReference type="PANTHER" id="PTHR47331">
    <property type="entry name" value="PHD-TYPE DOMAIN-CONTAINING PROTEIN"/>
    <property type="match status" value="1"/>
</dbReference>
<accession>A0ABY7GBQ7</accession>
<organism evidence="1 2">
    <name type="scientific">Mya arenaria</name>
    <name type="common">Soft-shell clam</name>
    <dbReference type="NCBI Taxonomy" id="6604"/>
    <lineage>
        <taxon>Eukaryota</taxon>
        <taxon>Metazoa</taxon>
        <taxon>Spiralia</taxon>
        <taxon>Lophotrochozoa</taxon>
        <taxon>Mollusca</taxon>
        <taxon>Bivalvia</taxon>
        <taxon>Autobranchia</taxon>
        <taxon>Heteroconchia</taxon>
        <taxon>Euheterodonta</taxon>
        <taxon>Imparidentia</taxon>
        <taxon>Neoheterodontei</taxon>
        <taxon>Myida</taxon>
        <taxon>Myoidea</taxon>
        <taxon>Myidae</taxon>
        <taxon>Mya</taxon>
    </lineage>
</organism>
<keyword evidence="2" id="KW-1185">Reference proteome</keyword>
<dbReference type="PANTHER" id="PTHR47331:SF5">
    <property type="entry name" value="RIBONUCLEASE H"/>
    <property type="match status" value="1"/>
</dbReference>
<gene>
    <name evidence="1" type="ORF">MAR_034377</name>
</gene>
<proteinExistence type="predicted"/>
<reference evidence="1" key="1">
    <citation type="submission" date="2022-11" db="EMBL/GenBank/DDBJ databases">
        <title>Centuries of genome instability and evolution in soft-shell clam transmissible cancer (bioRxiv).</title>
        <authorList>
            <person name="Hart S.F.M."/>
            <person name="Yonemitsu M.A."/>
            <person name="Giersch R.M."/>
            <person name="Beal B.F."/>
            <person name="Arriagada G."/>
            <person name="Davis B.W."/>
            <person name="Ostrander E.A."/>
            <person name="Goff S.P."/>
            <person name="Metzger M.J."/>
        </authorList>
    </citation>
    <scope>NUCLEOTIDE SEQUENCE</scope>
    <source>
        <strain evidence="1">MELC-2E11</strain>
        <tissue evidence="1">Siphon/mantle</tissue>
    </source>
</reference>
<dbReference type="Proteomes" id="UP001164746">
    <property type="component" value="Chromosome 17"/>
</dbReference>
<feature type="non-terminal residue" evidence="1">
    <location>
        <position position="1"/>
    </location>
</feature>
<evidence type="ECO:0000313" key="2">
    <source>
        <dbReference type="Proteomes" id="UP001164746"/>
    </source>
</evidence>
<protein>
    <submittedName>
        <fullName evidence="1">Uncharacterized protein</fullName>
    </submittedName>
</protein>